<evidence type="ECO:0000313" key="1">
    <source>
        <dbReference type="EMBL" id="QFG73663.1"/>
    </source>
</evidence>
<reference evidence="1" key="1">
    <citation type="journal article" date="2019" name="Philos. Trans. R. Soc. Lond., B, Biol. Sci.">
        <title>Targeted metagenomic recovery of four divergent viruses reveals shared and distinctive characteristics of giant viruses of marine eukaryotes.</title>
        <authorList>
            <person name="Needham D.M."/>
            <person name="Poirier C."/>
            <person name="Hehenberger E."/>
            <person name="Jimenez V."/>
            <person name="Swalwell J.E."/>
            <person name="Santoro A.E."/>
            <person name="Worden A.Z."/>
        </authorList>
    </citation>
    <scope>NUCLEOTIDE SEQUENCE</scope>
    <source>
        <strain evidence="1">OPacV-662</strain>
    </source>
</reference>
<protein>
    <recommendedName>
        <fullName evidence="2">PDZ domain-containing protein</fullName>
    </recommendedName>
</protein>
<accession>A0A5J6VID5</accession>
<sequence>MTEHWCSKYMHLFLQQEDYCALTFITKPIGLILEKRSMLGNDIVVKKSPCNGIIKNGDILIRLNNKSTINTKIQEIPVRINKAKLPITLVFVSPKTYFSFKKRIEKELGKVFIISTINKERINDELYLKNSSAITIQKVIRRYHSYHKTKHTKVVIRKFIRFAKKYVLQRFIGQYIENKRKQDDERIRVEIIQLKERATAAINIQNTYVIGLKHKIESLNTTGAKKHRMYSELLEKYACIERERNRLAIEAKRSSERVFRLEKKCLDLTQQLQDTKDYYTATIAKAKITQCVSLATAASVTLKDYIKKGITVEKICNKRFPYTCVLSLEGRDIYWDRGTIGSKKKICRSKIKKIISSNNLLKIDTRDKLYVFRLPRTWDVDAIARCLC</sequence>
<name>A0A5J6VID5_9VIRU</name>
<organism evidence="1">
    <name type="scientific">Megaviridae environmental sample</name>
    <dbReference type="NCBI Taxonomy" id="1737588"/>
    <lineage>
        <taxon>Viruses</taxon>
        <taxon>Varidnaviria</taxon>
        <taxon>Bamfordvirae</taxon>
        <taxon>Nucleocytoviricota</taxon>
        <taxon>Megaviricetes</taxon>
        <taxon>Imitervirales</taxon>
        <taxon>Mimiviridae</taxon>
        <taxon>environmental samples</taxon>
    </lineage>
</organism>
<proteinExistence type="predicted"/>
<evidence type="ECO:0008006" key="2">
    <source>
        <dbReference type="Google" id="ProtNLM"/>
    </source>
</evidence>
<dbReference type="EMBL" id="MN448266">
    <property type="protein sequence ID" value="QFG73663.1"/>
    <property type="molecule type" value="Genomic_DNA"/>
</dbReference>